<organism evidence="2 3">
    <name type="scientific">Micromonospora ureilytica</name>
    <dbReference type="NCBI Taxonomy" id="709868"/>
    <lineage>
        <taxon>Bacteria</taxon>
        <taxon>Bacillati</taxon>
        <taxon>Actinomycetota</taxon>
        <taxon>Actinomycetes</taxon>
        <taxon>Micromonosporales</taxon>
        <taxon>Micromonosporaceae</taxon>
        <taxon>Micromonospora</taxon>
    </lineage>
</organism>
<sequence>MRVRSWHGVAAATVIAAAAAAGIWWLAVPRFDVCAAVLPARAGCRSADRVSAATLWTAVVVVLYVATVVVALARPHRRQVLNNDRMVSRKETRSVAFCQWDGWWTGTVISPGGW</sequence>
<proteinExistence type="predicted"/>
<comment type="caution">
    <text evidence="2">The sequence shown here is derived from an EMBL/GenBank/DDBJ whole genome shotgun (WGS) entry which is preliminary data.</text>
</comment>
<evidence type="ECO:0000313" key="2">
    <source>
        <dbReference type="EMBL" id="RQX17616.1"/>
    </source>
</evidence>
<evidence type="ECO:0000313" key="3">
    <source>
        <dbReference type="Proteomes" id="UP000278981"/>
    </source>
</evidence>
<dbReference type="AlphaFoldDB" id="A0A3N9XXD2"/>
<keyword evidence="1" id="KW-0472">Membrane</keyword>
<gene>
    <name evidence="2" type="ORF">DDE19_10660</name>
</gene>
<dbReference type="Proteomes" id="UP000278981">
    <property type="component" value="Unassembled WGS sequence"/>
</dbReference>
<feature type="transmembrane region" description="Helical" evidence="1">
    <location>
        <begin position="55"/>
        <end position="73"/>
    </location>
</feature>
<evidence type="ECO:0000256" key="1">
    <source>
        <dbReference type="SAM" id="Phobius"/>
    </source>
</evidence>
<dbReference type="EMBL" id="QDGB01000214">
    <property type="protein sequence ID" value="RQX17616.1"/>
    <property type="molecule type" value="Genomic_DNA"/>
</dbReference>
<keyword evidence="1" id="KW-0812">Transmembrane</keyword>
<keyword evidence="1" id="KW-1133">Transmembrane helix</keyword>
<dbReference type="RefSeq" id="WP_167492978.1">
    <property type="nucleotide sequence ID" value="NZ_QDGB01000214.1"/>
</dbReference>
<accession>A0A3N9XXD2</accession>
<name>A0A3N9XXD2_9ACTN</name>
<reference evidence="2 3" key="1">
    <citation type="submission" date="2018-04" db="EMBL/GenBank/DDBJ databases">
        <title>Micromonosporas from Atacama Desert.</title>
        <authorList>
            <person name="Carro L."/>
            <person name="Klenk H.-P."/>
            <person name="Goodfellow M."/>
        </authorList>
    </citation>
    <scope>NUCLEOTIDE SEQUENCE [LARGE SCALE GENOMIC DNA]</scope>
    <source>
        <strain evidence="2 3">LB19</strain>
    </source>
</reference>
<feature type="transmembrane region" description="Helical" evidence="1">
    <location>
        <begin position="7"/>
        <end position="27"/>
    </location>
</feature>
<protein>
    <submittedName>
        <fullName evidence="2">Uncharacterized protein</fullName>
    </submittedName>
</protein>